<gene>
    <name evidence="4" type="ORF">SAMN06265373_104277</name>
</gene>
<keyword evidence="4" id="KW-0687">Ribonucleoprotein</keyword>
<dbReference type="InterPro" id="IPR051016">
    <property type="entry name" value="Diverse_Substrate_AcTransf"/>
</dbReference>
<dbReference type="InterPro" id="IPR016181">
    <property type="entry name" value="Acyl_CoA_acyltransferase"/>
</dbReference>
<dbReference type="PANTHER" id="PTHR10545:SF42">
    <property type="entry name" value="ACETYLTRANSFERASE"/>
    <property type="match status" value="1"/>
</dbReference>
<keyword evidence="1" id="KW-0808">Transferase</keyword>
<dbReference type="Pfam" id="PF00583">
    <property type="entry name" value="Acetyltransf_1"/>
    <property type="match status" value="1"/>
</dbReference>
<dbReference type="CDD" id="cd04301">
    <property type="entry name" value="NAT_SF"/>
    <property type="match status" value="1"/>
</dbReference>
<feature type="domain" description="N-acetyltransferase" evidence="3">
    <location>
        <begin position="6"/>
        <end position="150"/>
    </location>
</feature>
<evidence type="ECO:0000256" key="2">
    <source>
        <dbReference type="ARBA" id="ARBA00023315"/>
    </source>
</evidence>
<keyword evidence="4" id="KW-0689">Ribosomal protein</keyword>
<dbReference type="GO" id="GO:0005840">
    <property type="term" value="C:ribosome"/>
    <property type="evidence" value="ECO:0007669"/>
    <property type="project" value="UniProtKB-KW"/>
</dbReference>
<accession>A0ABY1NZQ6</accession>
<organism evidence="4 5">
    <name type="scientific">Shimia sagamensis</name>
    <dbReference type="NCBI Taxonomy" id="1566352"/>
    <lineage>
        <taxon>Bacteria</taxon>
        <taxon>Pseudomonadati</taxon>
        <taxon>Pseudomonadota</taxon>
        <taxon>Alphaproteobacteria</taxon>
        <taxon>Rhodobacterales</taxon>
        <taxon>Roseobacteraceae</taxon>
    </lineage>
</organism>
<dbReference type="Gene3D" id="3.40.630.30">
    <property type="match status" value="1"/>
</dbReference>
<dbReference type="RefSeq" id="WP_283426228.1">
    <property type="nucleotide sequence ID" value="NZ_FXTY01000004.1"/>
</dbReference>
<dbReference type="InterPro" id="IPR000182">
    <property type="entry name" value="GNAT_dom"/>
</dbReference>
<comment type="caution">
    <text evidence="4">The sequence shown here is derived from an EMBL/GenBank/DDBJ whole genome shotgun (WGS) entry which is preliminary data.</text>
</comment>
<protein>
    <submittedName>
        <fullName evidence="4">Ribosomal protein S18 acetylase RimI</fullName>
    </submittedName>
</protein>
<evidence type="ECO:0000313" key="5">
    <source>
        <dbReference type="Proteomes" id="UP001157961"/>
    </source>
</evidence>
<reference evidence="4 5" key="1">
    <citation type="submission" date="2017-05" db="EMBL/GenBank/DDBJ databases">
        <authorList>
            <person name="Varghese N."/>
            <person name="Submissions S."/>
        </authorList>
    </citation>
    <scope>NUCLEOTIDE SEQUENCE [LARGE SCALE GENOMIC DNA]</scope>
    <source>
        <strain evidence="4 5">DSM 29734</strain>
    </source>
</reference>
<keyword evidence="5" id="KW-1185">Reference proteome</keyword>
<evidence type="ECO:0000259" key="3">
    <source>
        <dbReference type="PROSITE" id="PS51186"/>
    </source>
</evidence>
<sequence>MSQPNVIIRPLTEADHAEWRRLWTAYITFYESAVTEEVYTATFARLLGDDPQDYSCLVAESDGKLIGLTHYLFHRHAWKVENVCYLQDLYADPDVRGTGVGRKLIEAVYNAADDAGAPSVYWMTQEFNTNARKLYDRIGQLTPFIKYQRP</sequence>
<dbReference type="Proteomes" id="UP001157961">
    <property type="component" value="Unassembled WGS sequence"/>
</dbReference>
<proteinExistence type="predicted"/>
<keyword evidence="2" id="KW-0012">Acyltransferase</keyword>
<dbReference type="EMBL" id="FXTY01000004">
    <property type="protein sequence ID" value="SMP22837.1"/>
    <property type="molecule type" value="Genomic_DNA"/>
</dbReference>
<evidence type="ECO:0000256" key="1">
    <source>
        <dbReference type="ARBA" id="ARBA00022679"/>
    </source>
</evidence>
<dbReference type="PANTHER" id="PTHR10545">
    <property type="entry name" value="DIAMINE N-ACETYLTRANSFERASE"/>
    <property type="match status" value="1"/>
</dbReference>
<dbReference type="SUPFAM" id="SSF55729">
    <property type="entry name" value="Acyl-CoA N-acyltransferases (Nat)"/>
    <property type="match status" value="1"/>
</dbReference>
<name>A0ABY1NZQ6_9RHOB</name>
<evidence type="ECO:0000313" key="4">
    <source>
        <dbReference type="EMBL" id="SMP22837.1"/>
    </source>
</evidence>
<dbReference type="PROSITE" id="PS51186">
    <property type="entry name" value="GNAT"/>
    <property type="match status" value="1"/>
</dbReference>